<reference evidence="1 2" key="1">
    <citation type="journal article" date="2018" name="Genome Announc.">
        <title>Draft Genome Sequence of "Candidatus Phycosocius bacilliformis," an Alphaproteobacterial Ectosymbiont of the Hydrocarbon-Producing Green Alga Botryococcus braunii.</title>
        <authorList>
            <person name="Tanabe Y."/>
            <person name="Yamaguchi H."/>
            <person name="Watanabe M.M."/>
        </authorList>
    </citation>
    <scope>NUCLEOTIDE SEQUENCE [LARGE SCALE GENOMIC DNA]</scope>
    <source>
        <strain evidence="1 2">BOTRYCO-2</strain>
    </source>
</reference>
<dbReference type="RefSeq" id="WP_108985964.1">
    <property type="nucleotide sequence ID" value="NZ_BFBR01000010.1"/>
</dbReference>
<name>A0A2P2EDE6_9PROT</name>
<evidence type="ECO:0000313" key="1">
    <source>
        <dbReference type="EMBL" id="GBF59093.1"/>
    </source>
</evidence>
<sequence length="134" mass="14475">MAANRTIINVSHDPAFQLILVKAVSKAMNASTLMFSPASLIGPLCNHIHQLNKASELIPFLEAYPQSGFIPKNDAKAEVAPHTTTVTLNKSDLELVDLLKSNIGLVTGKEPSRTAVVTAAFIWAVQEPLPSFRL</sequence>
<dbReference type="EMBL" id="BFBR01000010">
    <property type="protein sequence ID" value="GBF59093.1"/>
    <property type="molecule type" value="Genomic_DNA"/>
</dbReference>
<dbReference type="AlphaFoldDB" id="A0A2P2EDE6"/>
<dbReference type="Proteomes" id="UP000245086">
    <property type="component" value="Unassembled WGS sequence"/>
</dbReference>
<organism evidence="1 2">
    <name type="scientific">Candidatus Phycosocius bacilliformis</name>
    <dbReference type="NCBI Taxonomy" id="1445552"/>
    <lineage>
        <taxon>Bacteria</taxon>
        <taxon>Pseudomonadati</taxon>
        <taxon>Pseudomonadota</taxon>
        <taxon>Alphaproteobacteria</taxon>
        <taxon>Caulobacterales</taxon>
        <taxon>Caulobacterales incertae sedis</taxon>
        <taxon>Candidatus Phycosocius</taxon>
    </lineage>
</organism>
<protein>
    <submittedName>
        <fullName evidence="1">Uncharacterized protein</fullName>
    </submittedName>
</protein>
<comment type="caution">
    <text evidence="1">The sequence shown here is derived from an EMBL/GenBank/DDBJ whole genome shotgun (WGS) entry which is preliminary data.</text>
</comment>
<evidence type="ECO:0000313" key="2">
    <source>
        <dbReference type="Proteomes" id="UP000245086"/>
    </source>
</evidence>
<accession>A0A2P2EDE6</accession>
<gene>
    <name evidence="1" type="ORF">PbB2_02785</name>
</gene>
<keyword evidence="2" id="KW-1185">Reference proteome</keyword>
<proteinExistence type="predicted"/>